<protein>
    <submittedName>
        <fullName evidence="1">Uncharacterized protein</fullName>
    </submittedName>
</protein>
<evidence type="ECO:0000313" key="1">
    <source>
        <dbReference type="EMBL" id="OWM80175.1"/>
    </source>
</evidence>
<dbReference type="PANTHER" id="PTHR33499">
    <property type="entry name" value="OS12G0282400 PROTEIN-RELATED"/>
    <property type="match status" value="1"/>
</dbReference>
<reference evidence="2" key="1">
    <citation type="journal article" date="2017" name="Plant J.">
        <title>The pomegranate (Punica granatum L.) genome and the genomics of punicalagin biosynthesis.</title>
        <authorList>
            <person name="Qin G."/>
            <person name="Xu C."/>
            <person name="Ming R."/>
            <person name="Tang H."/>
            <person name="Guyot R."/>
            <person name="Kramer E.M."/>
            <person name="Hu Y."/>
            <person name="Yi X."/>
            <person name="Qi Y."/>
            <person name="Xu X."/>
            <person name="Gao Z."/>
            <person name="Pan H."/>
            <person name="Jian J."/>
            <person name="Tian Y."/>
            <person name="Yue Z."/>
            <person name="Xu Y."/>
        </authorList>
    </citation>
    <scope>NUCLEOTIDE SEQUENCE [LARGE SCALE GENOMIC DNA]</scope>
    <source>
        <strain evidence="2">cv. Dabenzi</strain>
    </source>
</reference>
<dbReference type="Proteomes" id="UP000197138">
    <property type="component" value="Unassembled WGS sequence"/>
</dbReference>
<name>A0A218X4L7_PUNGR</name>
<dbReference type="InterPro" id="IPR004252">
    <property type="entry name" value="Probable_transposase_24"/>
</dbReference>
<dbReference type="EMBL" id="MTKT01002270">
    <property type="protein sequence ID" value="OWM80175.1"/>
    <property type="molecule type" value="Genomic_DNA"/>
</dbReference>
<organism evidence="1 2">
    <name type="scientific">Punica granatum</name>
    <name type="common">Pomegranate</name>
    <dbReference type="NCBI Taxonomy" id="22663"/>
    <lineage>
        <taxon>Eukaryota</taxon>
        <taxon>Viridiplantae</taxon>
        <taxon>Streptophyta</taxon>
        <taxon>Embryophyta</taxon>
        <taxon>Tracheophyta</taxon>
        <taxon>Spermatophyta</taxon>
        <taxon>Magnoliopsida</taxon>
        <taxon>eudicotyledons</taxon>
        <taxon>Gunneridae</taxon>
        <taxon>Pentapetalae</taxon>
        <taxon>rosids</taxon>
        <taxon>malvids</taxon>
        <taxon>Myrtales</taxon>
        <taxon>Lythraceae</taxon>
        <taxon>Punica</taxon>
    </lineage>
</organism>
<proteinExistence type="predicted"/>
<accession>A0A218X4L7</accession>
<dbReference type="AlphaFoldDB" id="A0A218X4L7"/>
<sequence length="315" mass="36349">MSPQVGTSNQTGSPVASIPADLVTKGTTIATKKRGRGLARVFQVMKQLKEGGKIDGVIIFEDNYKPVGPAEKIFKMELGIITRLLAPLRVFYWKRMKNEMKEPLFARLESEFQISLSEPHTREVVDAAMADRYRQFKHNCRKHYRKFSTIEEARQNPPIDVEEADWIPLCEHFESDEFKRASKANTANRSKLEMNHTSGSKSYCQRMYEMEQMKALHAQPTENDIPLIGRVIFQEFVKPKSGYTRGLGYGARHHARPRSTARFYVEVWKPKFEICLVDLKQETALTQILNDESAFGQWEAHGSSRKWFRKIISIF</sequence>
<comment type="caution">
    <text evidence="1">The sequence shown here is derived from an EMBL/GenBank/DDBJ whole genome shotgun (WGS) entry which is preliminary data.</text>
</comment>
<evidence type="ECO:0000313" key="2">
    <source>
        <dbReference type="Proteomes" id="UP000197138"/>
    </source>
</evidence>
<dbReference type="Pfam" id="PF03004">
    <property type="entry name" value="Transposase_24"/>
    <property type="match status" value="1"/>
</dbReference>
<dbReference type="PANTHER" id="PTHR33499:SF11">
    <property type="entry name" value="NO APICAL MERISTEM-ASSOCIATED C-TERMINAL DOMAIN-CONTAINING PROTEIN"/>
    <property type="match status" value="1"/>
</dbReference>
<gene>
    <name evidence="1" type="ORF">CDL15_Pgr019339</name>
</gene>